<feature type="region of interest" description="Disordered" evidence="5">
    <location>
        <begin position="205"/>
        <end position="229"/>
    </location>
</feature>
<evidence type="ECO:0000259" key="6">
    <source>
        <dbReference type="Pfam" id="PF00326"/>
    </source>
</evidence>
<dbReference type="EMBL" id="FO203431">
    <property type="protein sequence ID" value="CCH89358.1"/>
    <property type="molecule type" value="Genomic_DNA"/>
</dbReference>
<dbReference type="STRING" id="477641.MODMU_3955"/>
<keyword evidence="2" id="KW-0645">Protease</keyword>
<dbReference type="InterPro" id="IPR001375">
    <property type="entry name" value="Peptidase_S9_cat"/>
</dbReference>
<dbReference type="eggNOG" id="COG0823">
    <property type="taxonomic scope" value="Bacteria"/>
</dbReference>
<dbReference type="Pfam" id="PF00326">
    <property type="entry name" value="Peptidase_S9"/>
    <property type="match status" value="1"/>
</dbReference>
<proteinExistence type="inferred from homology"/>
<accession>I4F145</accession>
<dbReference type="PANTHER" id="PTHR42776">
    <property type="entry name" value="SERINE PEPTIDASE S9 FAMILY MEMBER"/>
    <property type="match status" value="1"/>
</dbReference>
<evidence type="ECO:0000256" key="2">
    <source>
        <dbReference type="ARBA" id="ARBA00022670"/>
    </source>
</evidence>
<dbReference type="GO" id="GO:0004252">
    <property type="term" value="F:serine-type endopeptidase activity"/>
    <property type="evidence" value="ECO:0007669"/>
    <property type="project" value="TreeGrafter"/>
</dbReference>
<dbReference type="PATRIC" id="fig|477641.3.peg.3701"/>
<protein>
    <submittedName>
        <fullName evidence="7">Dipeptidyl aminopeptidase/acylaminoacyl peptidase</fullName>
    </submittedName>
</protein>
<dbReference type="InterPro" id="IPR011042">
    <property type="entry name" value="6-blade_b-propeller_TolB-like"/>
</dbReference>
<dbReference type="InterPro" id="IPR029058">
    <property type="entry name" value="AB_hydrolase_fold"/>
</dbReference>
<evidence type="ECO:0000313" key="7">
    <source>
        <dbReference type="EMBL" id="CCH89358.1"/>
    </source>
</evidence>
<evidence type="ECO:0000256" key="1">
    <source>
        <dbReference type="ARBA" id="ARBA00010040"/>
    </source>
</evidence>
<dbReference type="HOGENOM" id="CLU_008615_1_0_11"/>
<reference evidence="7 8" key="1">
    <citation type="journal article" date="2012" name="J. Bacteriol.">
        <title>Genome Sequence of Radiation-Resistant Modestobacter marinus Strain BC501, a Representative Actinobacterium That Thrives on Calcareous Stone Surfaces.</title>
        <authorList>
            <person name="Normand P."/>
            <person name="Gury J."/>
            <person name="Pujic P."/>
            <person name="Chouaia B."/>
            <person name="Crotti E."/>
            <person name="Brusetti L."/>
            <person name="Daffonchio D."/>
            <person name="Vacherie B."/>
            <person name="Barbe V."/>
            <person name="Medigue C."/>
            <person name="Calteau A."/>
            <person name="Ghodhbane-Gtari F."/>
            <person name="Essoussi I."/>
            <person name="Nouioui I."/>
            <person name="Abbassi-Ghozzi I."/>
            <person name="Gtari M."/>
        </authorList>
    </citation>
    <scope>NUCLEOTIDE SEQUENCE [LARGE SCALE GENOMIC DNA]</scope>
    <source>
        <strain evidence="8">BC 501</strain>
    </source>
</reference>
<dbReference type="KEGG" id="mmar:MODMU_3955"/>
<dbReference type="OrthoDB" id="262125at2"/>
<dbReference type="GO" id="GO:0006508">
    <property type="term" value="P:proteolysis"/>
    <property type="evidence" value="ECO:0007669"/>
    <property type="project" value="UniProtKB-KW"/>
</dbReference>
<dbReference type="GO" id="GO:0004177">
    <property type="term" value="F:aminopeptidase activity"/>
    <property type="evidence" value="ECO:0007669"/>
    <property type="project" value="UniProtKB-KW"/>
</dbReference>
<comment type="similarity">
    <text evidence="1">Belongs to the peptidase S9C family.</text>
</comment>
<sequence>MSDPATPEQTPPPSPFHRLSDFVALPRLGGLALSPDGSRLVTSVATLDAEGKKWQSALWEVDPTGQRDARRLTRGAAGESAPVFTPAGDLLFTSARPDPAAKADGEPTGSLWSLPADGGEARLVLRRASGISGVVVARDTGDVAVVVPTMPGAADAEADEQRRTARKDAGVSAVLHESYPVRFWDHDLGPAVPHVFWLGQLPAEAAPGSESETPTWRDLTPDAGPPLGSGDDVALSPDGRFLARGEDVPDGPAGRRSRLVLTEVASGETRVLRDDPLADVYAPSFSPDSTQVVCVSETQSTFAEPPDYTLLVVDVATAGSRELTAGFDRWPSAPQFSADGESVFFLADDDGRHAVFRVGLAGGPPVRLTDQGAYSDVQVARDGSALYALRSGYDTPPVPVRLDPQATGQDPAPLPNPGTITSFPGTLRELDATAADGSRVQSWLVLPEGADAGSPAPLVLWIHGGPLMSWNSWSWRWTPWVLAARGYAVLLPNPGLSQGFGQDFVRRGWGAWGAEPYTDLMSAVDAAVALPEVDGTRTAAMGGSFGGYMANWVATQTDRFAAIVTHASLWHLDSFGGTTDSAYYWEREFGDPLTEPKRYDQNSPHRYADAIRTPMLVIHGDKDYRVPIGEGLRLWYDLQKRGVPSRFLYFPDENHWVLTPGNAAVWYETVLAFLAEHVLGEEWRRPELL</sequence>
<dbReference type="SUPFAM" id="SSF82171">
    <property type="entry name" value="DPP6 N-terminal domain-like"/>
    <property type="match status" value="1"/>
</dbReference>
<gene>
    <name evidence="7" type="ordered locus">MODMU_3955</name>
</gene>
<feature type="domain" description="Peptidase S9 prolyl oligopeptidase catalytic" evidence="6">
    <location>
        <begin position="473"/>
        <end position="678"/>
    </location>
</feature>
<keyword evidence="3" id="KW-0732">Signal</keyword>
<dbReference type="PANTHER" id="PTHR42776:SF13">
    <property type="entry name" value="DIPEPTIDYL-PEPTIDASE 5"/>
    <property type="match status" value="1"/>
</dbReference>
<dbReference type="Gene3D" id="2.120.10.30">
    <property type="entry name" value="TolB, C-terminal domain"/>
    <property type="match status" value="2"/>
</dbReference>
<dbReference type="SUPFAM" id="SSF53474">
    <property type="entry name" value="alpha/beta-Hydrolases"/>
    <property type="match status" value="1"/>
</dbReference>
<dbReference type="FunFam" id="3.40.50.1820:FF:000028">
    <property type="entry name" value="S9 family peptidase"/>
    <property type="match status" value="1"/>
</dbReference>
<evidence type="ECO:0000256" key="3">
    <source>
        <dbReference type="ARBA" id="ARBA00022729"/>
    </source>
</evidence>
<keyword evidence="8" id="KW-1185">Reference proteome</keyword>
<dbReference type="AlphaFoldDB" id="I4F145"/>
<evidence type="ECO:0000256" key="4">
    <source>
        <dbReference type="ARBA" id="ARBA00022801"/>
    </source>
</evidence>
<organism evidence="7 8">
    <name type="scientific">Modestobacter italicus (strain DSM 44449 / CECT 9708 / BC 501)</name>
    <dbReference type="NCBI Taxonomy" id="2732864"/>
    <lineage>
        <taxon>Bacteria</taxon>
        <taxon>Bacillati</taxon>
        <taxon>Actinomycetota</taxon>
        <taxon>Actinomycetes</taxon>
        <taxon>Geodermatophilales</taxon>
        <taxon>Geodermatophilaceae</taxon>
        <taxon>Modestobacter</taxon>
    </lineage>
</organism>
<dbReference type="OMA" id="YPVRYWD"/>
<dbReference type="Gene3D" id="3.40.50.1820">
    <property type="entry name" value="alpha/beta hydrolase"/>
    <property type="match status" value="1"/>
</dbReference>
<dbReference type="Proteomes" id="UP000006461">
    <property type="component" value="Chromosome"/>
</dbReference>
<name>I4F145_MODI5</name>
<evidence type="ECO:0000256" key="5">
    <source>
        <dbReference type="SAM" id="MobiDB-lite"/>
    </source>
</evidence>
<evidence type="ECO:0000313" key="8">
    <source>
        <dbReference type="Proteomes" id="UP000006461"/>
    </source>
</evidence>
<dbReference type="eggNOG" id="COG1506">
    <property type="taxonomic scope" value="Bacteria"/>
</dbReference>
<keyword evidence="7" id="KW-0031">Aminopeptidase</keyword>
<keyword evidence="4" id="KW-0378">Hydrolase</keyword>